<accession>A0A0F9N7M4</accession>
<gene>
    <name evidence="1" type="ORF">LCGC14_1369960</name>
</gene>
<sequence>MIKRFLCFIGWHSFTYEPVGFDGCSVHARCRWCRGVGMVDSQGGLFSVRTDAERDPHARSLTTLDRDDSPVSPTCAHCGRLEADCWGTS</sequence>
<dbReference type="EMBL" id="LAZR01008641">
    <property type="protein sequence ID" value="KKM77447.1"/>
    <property type="molecule type" value="Genomic_DNA"/>
</dbReference>
<dbReference type="AlphaFoldDB" id="A0A0F9N7M4"/>
<name>A0A0F9N7M4_9ZZZZ</name>
<organism evidence="1">
    <name type="scientific">marine sediment metagenome</name>
    <dbReference type="NCBI Taxonomy" id="412755"/>
    <lineage>
        <taxon>unclassified sequences</taxon>
        <taxon>metagenomes</taxon>
        <taxon>ecological metagenomes</taxon>
    </lineage>
</organism>
<proteinExistence type="predicted"/>
<reference evidence="1" key="1">
    <citation type="journal article" date="2015" name="Nature">
        <title>Complex archaea that bridge the gap between prokaryotes and eukaryotes.</title>
        <authorList>
            <person name="Spang A."/>
            <person name="Saw J.H."/>
            <person name="Jorgensen S.L."/>
            <person name="Zaremba-Niedzwiedzka K."/>
            <person name="Martijn J."/>
            <person name="Lind A.E."/>
            <person name="van Eijk R."/>
            <person name="Schleper C."/>
            <person name="Guy L."/>
            <person name="Ettema T.J."/>
        </authorList>
    </citation>
    <scope>NUCLEOTIDE SEQUENCE</scope>
</reference>
<evidence type="ECO:0000313" key="1">
    <source>
        <dbReference type="EMBL" id="KKM77447.1"/>
    </source>
</evidence>
<comment type="caution">
    <text evidence="1">The sequence shown here is derived from an EMBL/GenBank/DDBJ whole genome shotgun (WGS) entry which is preliminary data.</text>
</comment>
<protein>
    <submittedName>
        <fullName evidence="1">Uncharacterized protein</fullName>
    </submittedName>
</protein>